<protein>
    <submittedName>
        <fullName evidence="2">DUF4203 domain-containing protein</fullName>
    </submittedName>
</protein>
<feature type="transmembrane region" description="Helical" evidence="1">
    <location>
        <begin position="98"/>
        <end position="117"/>
    </location>
</feature>
<keyword evidence="1" id="KW-0812">Transmembrane</keyword>
<name>A0ABS9IPK3_9ACTN</name>
<comment type="caution">
    <text evidence="2">The sequence shown here is derived from an EMBL/GenBank/DDBJ whole genome shotgun (WGS) entry which is preliminary data.</text>
</comment>
<gene>
    <name evidence="2" type="ORF">L5G33_03290</name>
</gene>
<dbReference type="RefSeq" id="WP_236996727.1">
    <property type="nucleotide sequence ID" value="NZ_JAKKOR010000002.1"/>
</dbReference>
<organism evidence="2 3">
    <name type="scientific">Gordonia liuliyuniae</name>
    <dbReference type="NCBI Taxonomy" id="2911517"/>
    <lineage>
        <taxon>Bacteria</taxon>
        <taxon>Bacillati</taxon>
        <taxon>Actinomycetota</taxon>
        <taxon>Actinomycetes</taxon>
        <taxon>Mycobacteriales</taxon>
        <taxon>Gordoniaceae</taxon>
        <taxon>Gordonia</taxon>
    </lineage>
</organism>
<feature type="transmembrane region" description="Helical" evidence="1">
    <location>
        <begin position="62"/>
        <end position="86"/>
    </location>
</feature>
<keyword evidence="1" id="KW-0472">Membrane</keyword>
<feature type="transmembrane region" description="Helical" evidence="1">
    <location>
        <begin position="161"/>
        <end position="177"/>
    </location>
</feature>
<evidence type="ECO:0000256" key="1">
    <source>
        <dbReference type="SAM" id="Phobius"/>
    </source>
</evidence>
<accession>A0ABS9IPK3</accession>
<feature type="transmembrane region" description="Helical" evidence="1">
    <location>
        <begin position="33"/>
        <end position="55"/>
    </location>
</feature>
<evidence type="ECO:0000313" key="3">
    <source>
        <dbReference type="Proteomes" id="UP001200110"/>
    </source>
</evidence>
<keyword evidence="1" id="KW-1133">Transmembrane helix</keyword>
<keyword evidence="3" id="KW-1185">Reference proteome</keyword>
<dbReference type="Proteomes" id="UP001200110">
    <property type="component" value="Unassembled WGS sequence"/>
</dbReference>
<feature type="transmembrane region" description="Helical" evidence="1">
    <location>
        <begin position="124"/>
        <end position="141"/>
    </location>
</feature>
<dbReference type="EMBL" id="JAKKOR010000002">
    <property type="protein sequence ID" value="MCF8587491.1"/>
    <property type="molecule type" value="Genomic_DNA"/>
</dbReference>
<proteinExistence type="predicted"/>
<sequence>MLDVNGLVIVAVGAVLCFYGVRSAHLGVLAAGFGAGWLIAALFNPSTTTLILFGLIGAVSSWVIVSLVFKFATYLIGGLAGAVAGARIADLVQPGDNSWSASAIIVVAVAISAAFAADKYRERALLWLTSVGGAAMVLHGLGRAVDALDWLRSADSTAGEVAGTAAWVGLSLAGWIVQRRLFAERLGVKHRIGRANADS</sequence>
<reference evidence="2 3" key="1">
    <citation type="submission" date="2022-01" db="EMBL/GenBank/DDBJ databases">
        <authorList>
            <person name="Huang Y."/>
        </authorList>
    </citation>
    <scope>NUCLEOTIDE SEQUENCE [LARGE SCALE GENOMIC DNA]</scope>
    <source>
        <strain evidence="2 3">HY366</strain>
    </source>
</reference>
<evidence type="ECO:0000313" key="2">
    <source>
        <dbReference type="EMBL" id="MCF8587491.1"/>
    </source>
</evidence>